<feature type="region of interest" description="Disordered" evidence="1">
    <location>
        <begin position="1"/>
        <end position="23"/>
    </location>
</feature>
<keyword evidence="3" id="KW-1185">Reference proteome</keyword>
<feature type="non-terminal residue" evidence="2">
    <location>
        <position position="171"/>
    </location>
</feature>
<gene>
    <name evidence="2" type="ORF">PGLA1383_LOCUS30158</name>
</gene>
<evidence type="ECO:0000313" key="2">
    <source>
        <dbReference type="EMBL" id="CAE8612325.1"/>
    </source>
</evidence>
<accession>A0A813FK25</accession>
<evidence type="ECO:0000313" key="3">
    <source>
        <dbReference type="Proteomes" id="UP000654075"/>
    </source>
</evidence>
<dbReference type="Proteomes" id="UP000654075">
    <property type="component" value="Unassembled WGS sequence"/>
</dbReference>
<sequence>MPLEKRWRPVVAPPSNGNTTLEDWNTHPRLQTHLQRFLGSPDPGRVLSRYSVHAQNLSPEKLLRIAVHVGAWVALLPLEQAASSTSGEVDGSQPSPVQLLAQILRLRGRAKITEWLQGVLHLVALRLQDVRHDVQGQAARPWMELRRSMPKTVWRELRTQRPAIPVCDESK</sequence>
<evidence type="ECO:0000256" key="1">
    <source>
        <dbReference type="SAM" id="MobiDB-lite"/>
    </source>
</evidence>
<dbReference type="EMBL" id="CAJNNV010025110">
    <property type="protein sequence ID" value="CAE8612325.1"/>
    <property type="molecule type" value="Genomic_DNA"/>
</dbReference>
<proteinExistence type="predicted"/>
<organism evidence="2 3">
    <name type="scientific">Polarella glacialis</name>
    <name type="common">Dinoflagellate</name>
    <dbReference type="NCBI Taxonomy" id="89957"/>
    <lineage>
        <taxon>Eukaryota</taxon>
        <taxon>Sar</taxon>
        <taxon>Alveolata</taxon>
        <taxon>Dinophyceae</taxon>
        <taxon>Suessiales</taxon>
        <taxon>Suessiaceae</taxon>
        <taxon>Polarella</taxon>
    </lineage>
</organism>
<dbReference type="AlphaFoldDB" id="A0A813FK25"/>
<name>A0A813FK25_POLGL</name>
<reference evidence="2" key="1">
    <citation type="submission" date="2021-02" db="EMBL/GenBank/DDBJ databases">
        <authorList>
            <person name="Dougan E. K."/>
            <person name="Rhodes N."/>
            <person name="Thang M."/>
            <person name="Chan C."/>
        </authorList>
    </citation>
    <scope>NUCLEOTIDE SEQUENCE</scope>
</reference>
<comment type="caution">
    <text evidence="2">The sequence shown here is derived from an EMBL/GenBank/DDBJ whole genome shotgun (WGS) entry which is preliminary data.</text>
</comment>
<protein>
    <submittedName>
        <fullName evidence="2">Uncharacterized protein</fullName>
    </submittedName>
</protein>